<sequence>MGISITVQTLRFRVFELYQSVMRSGKSFPRPCELSPKKGFALPVIPELCPCGLVVFGETYYYNSQYDQTTEFHYCCINWVKNNNENRLHGMLLK</sequence>
<dbReference type="Proteomes" id="UP000199011">
    <property type="component" value="Unassembled WGS sequence"/>
</dbReference>
<evidence type="ECO:0000313" key="2">
    <source>
        <dbReference type="Proteomes" id="UP000199011"/>
    </source>
</evidence>
<organism evidence="1 2">
    <name type="scientific">Xenorhabdus japonica</name>
    <dbReference type="NCBI Taxonomy" id="53341"/>
    <lineage>
        <taxon>Bacteria</taxon>
        <taxon>Pseudomonadati</taxon>
        <taxon>Pseudomonadota</taxon>
        <taxon>Gammaproteobacteria</taxon>
        <taxon>Enterobacterales</taxon>
        <taxon>Morganellaceae</taxon>
        <taxon>Xenorhabdus</taxon>
    </lineage>
</organism>
<name>A0A1I5AYA0_9GAMM</name>
<keyword evidence="2" id="KW-1185">Reference proteome</keyword>
<proteinExistence type="predicted"/>
<dbReference type="EMBL" id="FOVO01000014">
    <property type="protein sequence ID" value="SFN67199.1"/>
    <property type="molecule type" value="Genomic_DNA"/>
</dbReference>
<reference evidence="2" key="1">
    <citation type="submission" date="2016-10" db="EMBL/GenBank/DDBJ databases">
        <authorList>
            <person name="Varghese N."/>
            <person name="Submissions S."/>
        </authorList>
    </citation>
    <scope>NUCLEOTIDE SEQUENCE [LARGE SCALE GENOMIC DNA]</scope>
    <source>
        <strain evidence="2">DSM 16522</strain>
    </source>
</reference>
<accession>A0A1I5AYA0</accession>
<protein>
    <submittedName>
        <fullName evidence="1">Uncharacterized protein</fullName>
    </submittedName>
</protein>
<gene>
    <name evidence="1" type="ORF">SAMN05421579_11473</name>
</gene>
<dbReference type="AlphaFoldDB" id="A0A1I5AYA0"/>
<evidence type="ECO:0000313" key="1">
    <source>
        <dbReference type="EMBL" id="SFN67199.1"/>
    </source>
</evidence>